<dbReference type="KEGG" id="nmg:Nmag_3960"/>
<name>D3T1N9_NATMM</name>
<sequence length="71" mass="7462">MEEGNNQRKVAAVCDGCGTAYAAIEREGGTIQPIGHPNGCCDGAGMTVLSDREIDREIAGEPESKSRERGP</sequence>
<evidence type="ECO:0000313" key="1">
    <source>
        <dbReference type="EMBL" id="ADD07498.1"/>
    </source>
</evidence>
<geneLocation type="plasmid" evidence="1 2">
    <name>pNMAG01</name>
</geneLocation>
<keyword evidence="1" id="KW-0614">Plasmid</keyword>
<gene>
    <name evidence="1" type="ordered locus">Nmag_3960</name>
</gene>
<protein>
    <submittedName>
        <fullName evidence="1">Uncharacterized protein</fullName>
    </submittedName>
</protein>
<dbReference type="EMBL" id="CP001933">
    <property type="protein sequence ID" value="ADD07498.1"/>
    <property type="molecule type" value="Genomic_DNA"/>
</dbReference>
<reference evidence="1 2" key="2">
    <citation type="journal article" date="2012" name="BMC Genomics">
        <title>A comparative genomics perspective on the genetic content of the alkaliphilic haloarchaeon Natrialba magadii ATCC 43099T.</title>
        <authorList>
            <person name="Siddaramappa S."/>
            <person name="Challacombe J.F."/>
            <person name="Decastro R.E."/>
            <person name="Pfeiffer F."/>
            <person name="Sastre D.E."/>
            <person name="Gimenez M.I."/>
            <person name="Paggi R.A."/>
            <person name="Detter J.C."/>
            <person name="Davenport K.W."/>
            <person name="Goodwin L.A."/>
            <person name="Kyrpides N."/>
            <person name="Tapia R."/>
            <person name="Pitluck S."/>
            <person name="Lucas S."/>
            <person name="Woyke T."/>
            <person name="Maupin-Furlow J.A."/>
        </authorList>
    </citation>
    <scope>NUCLEOTIDE SEQUENCE [LARGE SCALE GENOMIC DNA]</scope>
    <source>
        <strain evidence="2">ATCC 43099 / DSM 3394 / CCM 3739 / CIP 104546 / IAM 13178 / JCM 8861 / NBRC 102185 / NCIMB 2190 / MS3</strain>
    </source>
</reference>
<dbReference type="AlphaFoldDB" id="D3T1N9"/>
<evidence type="ECO:0000313" key="2">
    <source>
        <dbReference type="Proteomes" id="UP000001879"/>
    </source>
</evidence>
<dbReference type="HOGENOM" id="CLU_2730517_0_0_2"/>
<keyword evidence="2" id="KW-1185">Reference proteome</keyword>
<proteinExistence type="predicted"/>
<accession>D3T1N9</accession>
<dbReference type="Proteomes" id="UP000001879">
    <property type="component" value="Plasmid pNMAG01"/>
</dbReference>
<organism evidence="1 2">
    <name type="scientific">Natrialba magadii (strain ATCC 43099 / DSM 3394 / CCM 3739 / CIP 104546 / IAM 13178 / JCM 8861 / NBRC 102185 / NCIMB 2190 / MS3)</name>
    <name type="common">Natronobacterium magadii</name>
    <dbReference type="NCBI Taxonomy" id="547559"/>
    <lineage>
        <taxon>Archaea</taxon>
        <taxon>Methanobacteriati</taxon>
        <taxon>Methanobacteriota</taxon>
        <taxon>Stenosarchaea group</taxon>
        <taxon>Halobacteria</taxon>
        <taxon>Halobacteriales</taxon>
        <taxon>Natrialbaceae</taxon>
        <taxon>Natrialba</taxon>
    </lineage>
</organism>
<reference evidence="2" key="1">
    <citation type="submission" date="2010-02" db="EMBL/GenBank/DDBJ databases">
        <title>Complete sequence of plasmid 1 of Natrialba magadii ATCC 43099.</title>
        <authorList>
            <consortium name="US DOE Joint Genome Institute"/>
            <person name="Lucas S."/>
            <person name="Copeland A."/>
            <person name="Lapidus A."/>
            <person name="Cheng J.-F."/>
            <person name="Bruce D."/>
            <person name="Goodwin L."/>
            <person name="Pitluck S."/>
            <person name="Davenport K."/>
            <person name="Saunders E."/>
            <person name="Detter J.C."/>
            <person name="Han C."/>
            <person name="Tapia R."/>
            <person name="Land M."/>
            <person name="Hauser L."/>
            <person name="Kyrpides N."/>
            <person name="Mikhailova N."/>
            <person name="De Castro R.E."/>
            <person name="Maupin-Furlow J.A."/>
            <person name="Woyke T."/>
        </authorList>
    </citation>
    <scope>NUCLEOTIDE SEQUENCE [LARGE SCALE GENOMIC DNA]</scope>
    <source>
        <strain evidence="2">ATCC 43099 / DSM 3394 / CCM 3739 / CIP 104546 / IAM 13178 / JCM 8861 / NBRC 102185 / NCIMB 2190 / MS3</strain>
        <plasmid evidence="2">pNMAG01</plasmid>
    </source>
</reference>